<gene>
    <name evidence="5" type="ORF">E0H85_09920</name>
    <name evidence="2" type="ORF">HLH11_08140</name>
    <name evidence="4" type="ORF">HLH13_01075</name>
    <name evidence="3" type="ORF">HLH17_13445</name>
</gene>
<name>A0A241VJ44_9GAMM</name>
<dbReference type="AlphaFoldDB" id="A0A241VJ44"/>
<keyword evidence="1" id="KW-1133">Transmembrane helix</keyword>
<dbReference type="EMBL" id="JABERH010000017">
    <property type="protein sequence ID" value="NNH38621.1"/>
    <property type="molecule type" value="Genomic_DNA"/>
</dbReference>
<accession>A0A7Y2WCB7</accession>
<evidence type="ECO:0000313" key="8">
    <source>
        <dbReference type="Proteomes" id="UP000546536"/>
    </source>
</evidence>
<reference evidence="5 6" key="1">
    <citation type="submission" date="2019-02" db="EMBL/GenBank/DDBJ databases">
        <title>High diversity of culturable Acinetobacter species in natural soil and water ecosystems.</title>
        <authorList>
            <person name="Radolfova-Krizova L."/>
            <person name="Nemec A."/>
        </authorList>
    </citation>
    <scope>NUCLEOTIDE SEQUENCE [LARGE SCALE GENOMIC DNA]</scope>
    <source>
        <strain evidence="5 6">ANC 4281</strain>
    </source>
</reference>
<evidence type="ECO:0000313" key="5">
    <source>
        <dbReference type="EMBL" id="TCB58575.1"/>
    </source>
</evidence>
<keyword evidence="8" id="KW-1185">Reference proteome</keyword>
<keyword evidence="1" id="KW-0472">Membrane</keyword>
<dbReference type="EMBL" id="JABERL010000043">
    <property type="protein sequence ID" value="NNH78648.1"/>
    <property type="molecule type" value="Genomic_DNA"/>
</dbReference>
<accession>A0A4R0ELJ4</accession>
<sequence>MNLKQFKIISAVLAIIGIAAFLYFQYSMKPEKFGGFKEGTEQYNGYRYAQDTLKSVDQCDDDKDDPAMNFNEEFFEGCKKYFEK</sequence>
<evidence type="ECO:0000313" key="6">
    <source>
        <dbReference type="Proteomes" id="UP000291380"/>
    </source>
</evidence>
<evidence type="ECO:0000313" key="9">
    <source>
        <dbReference type="Proteomes" id="UP000569202"/>
    </source>
</evidence>
<dbReference type="OrthoDB" id="6694708at2"/>
<organism evidence="5 6">
    <name type="scientific">Acinetobacter terrae</name>
    <dbReference type="NCBI Taxonomy" id="2731247"/>
    <lineage>
        <taxon>Bacteria</taxon>
        <taxon>Pseudomonadati</taxon>
        <taxon>Pseudomonadota</taxon>
        <taxon>Gammaproteobacteria</taxon>
        <taxon>Moraxellales</taxon>
        <taxon>Moraxellaceae</taxon>
        <taxon>Acinetobacter</taxon>
        <taxon>Acinetobacter Taxon 24</taxon>
    </lineage>
</organism>
<dbReference type="EMBL" id="SJOA01000011">
    <property type="protein sequence ID" value="TCB58575.1"/>
    <property type="molecule type" value="Genomic_DNA"/>
</dbReference>
<evidence type="ECO:0000256" key="1">
    <source>
        <dbReference type="SAM" id="Phobius"/>
    </source>
</evidence>
<accession>A0A7Y2RWP6</accession>
<evidence type="ECO:0000313" key="4">
    <source>
        <dbReference type="EMBL" id="NNH86325.1"/>
    </source>
</evidence>
<protein>
    <submittedName>
        <fullName evidence="5">Uncharacterized protein</fullName>
    </submittedName>
</protein>
<evidence type="ECO:0000313" key="7">
    <source>
        <dbReference type="Proteomes" id="UP000532147"/>
    </source>
</evidence>
<accession>A0A7Y2PQ82</accession>
<comment type="caution">
    <text evidence="5">The sequence shown here is derived from an EMBL/GenBank/DDBJ whole genome shotgun (WGS) entry which is preliminary data.</text>
</comment>
<dbReference type="RefSeq" id="WP_067724293.1">
    <property type="nucleotide sequence ID" value="NZ_JABERF010000079.1"/>
</dbReference>
<dbReference type="Proteomes" id="UP000291380">
    <property type="component" value="Unassembled WGS sequence"/>
</dbReference>
<dbReference type="Proteomes" id="UP000532147">
    <property type="component" value="Unassembled WGS sequence"/>
</dbReference>
<evidence type="ECO:0000313" key="2">
    <source>
        <dbReference type="EMBL" id="NNH38621.1"/>
    </source>
</evidence>
<dbReference type="Proteomes" id="UP000546536">
    <property type="component" value="Unassembled WGS sequence"/>
</dbReference>
<dbReference type="EMBL" id="JABERG010000001">
    <property type="protein sequence ID" value="NNH86325.1"/>
    <property type="molecule type" value="Genomic_DNA"/>
</dbReference>
<proteinExistence type="predicted"/>
<feature type="transmembrane region" description="Helical" evidence="1">
    <location>
        <begin position="6"/>
        <end position="24"/>
    </location>
</feature>
<dbReference type="Proteomes" id="UP000569202">
    <property type="component" value="Unassembled WGS sequence"/>
</dbReference>
<accession>A0A241VJ44</accession>
<keyword evidence="1" id="KW-0812">Transmembrane</keyword>
<evidence type="ECO:0000313" key="3">
    <source>
        <dbReference type="EMBL" id="NNH78648.1"/>
    </source>
</evidence>
<reference evidence="7 8" key="2">
    <citation type="submission" date="2020-04" db="EMBL/GenBank/DDBJ databases">
        <title>Acinetobacter Taxon 24.</title>
        <authorList>
            <person name="Nemec A."/>
            <person name="Radolfova-Krizova L."/>
            <person name="Higgins P.G."/>
            <person name="Spanelova P."/>
        </authorList>
    </citation>
    <scope>NUCLEOTIDE SEQUENCE [LARGE SCALE GENOMIC DNA]</scope>
    <source>
        <strain evidence="4 8">ANC 4279</strain>
        <strain evidence="2 7">ANC 4280</strain>
        <strain evidence="3 9">ANC 5380</strain>
    </source>
</reference>